<comment type="caution">
    <text evidence="1">The sequence shown here is derived from an EMBL/GenBank/DDBJ whole genome shotgun (WGS) entry which is preliminary data.</text>
</comment>
<dbReference type="OrthoDB" id="9949084at2"/>
<sequence length="159" mass="18730">MDTPLVLSFRYSEVKEFRMYTGEKDKAKVCDTSHLKPQDLWAEEITRKDSFYKEMLLIFVDDAKLSILPYNYSFSYRLENRIIKIYSHDHSCWIPFAYTDGLKVVLKLGLSCLDNHRRRIVNYDETESRVLDYAGLSSIHSLKGLNTGIAWCNIHYIFQ</sequence>
<gene>
    <name evidence="1" type="ORF">E2605_11580</name>
</gene>
<dbReference type="EMBL" id="SOML01000006">
    <property type="protein sequence ID" value="TFD96225.1"/>
    <property type="molecule type" value="Genomic_DNA"/>
</dbReference>
<organism evidence="1 2">
    <name type="scientific">Dysgonomonas capnocytophagoides</name>
    <dbReference type="NCBI Taxonomy" id="45254"/>
    <lineage>
        <taxon>Bacteria</taxon>
        <taxon>Pseudomonadati</taxon>
        <taxon>Bacteroidota</taxon>
        <taxon>Bacteroidia</taxon>
        <taxon>Bacteroidales</taxon>
        <taxon>Dysgonomonadaceae</taxon>
        <taxon>Dysgonomonas</taxon>
    </lineage>
</organism>
<dbReference type="RefSeq" id="WP_134436531.1">
    <property type="nucleotide sequence ID" value="NZ_SOML01000006.1"/>
</dbReference>
<dbReference type="STRING" id="1121485.GCA_000426485_00662"/>
<dbReference type="Proteomes" id="UP000297861">
    <property type="component" value="Unassembled WGS sequence"/>
</dbReference>
<reference evidence="1 2" key="1">
    <citation type="submission" date="2019-03" db="EMBL/GenBank/DDBJ databases">
        <title>San Antonio Military Medical Center submission to MRSN (WRAIR), pending publication.</title>
        <authorList>
            <person name="Blyth D.M."/>
            <person name="Mccarthy S.L."/>
            <person name="Schall S.E."/>
            <person name="Stam J.A."/>
            <person name="Ong A.C."/>
            <person name="Mcgann P.T."/>
        </authorList>
    </citation>
    <scope>NUCLEOTIDE SEQUENCE [LARGE SCALE GENOMIC DNA]</scope>
    <source>
        <strain evidence="1 2">MRSN571793</strain>
    </source>
</reference>
<proteinExistence type="predicted"/>
<accession>A0A4Y8L0L5</accession>
<evidence type="ECO:0000313" key="1">
    <source>
        <dbReference type="EMBL" id="TFD96225.1"/>
    </source>
</evidence>
<dbReference type="AlphaFoldDB" id="A0A4Y8L0L5"/>
<name>A0A4Y8L0L5_9BACT</name>
<keyword evidence="2" id="KW-1185">Reference proteome</keyword>
<evidence type="ECO:0000313" key="2">
    <source>
        <dbReference type="Proteomes" id="UP000297861"/>
    </source>
</evidence>
<protein>
    <submittedName>
        <fullName evidence="1">Uncharacterized protein</fullName>
    </submittedName>
</protein>